<evidence type="ECO:0000313" key="2">
    <source>
        <dbReference type="Proteomes" id="UP000606274"/>
    </source>
</evidence>
<comment type="caution">
    <text evidence="1">The sequence shown here is derived from an EMBL/GenBank/DDBJ whole genome shotgun (WGS) entry which is preliminary data.</text>
</comment>
<reference evidence="1" key="1">
    <citation type="submission" date="2020-08" db="EMBL/GenBank/DDBJ databases">
        <title>Chromosome-level assembly of Southern catfish (Silurus meridionalis) provides insights into visual adaptation to the nocturnal and benthic lifestyles.</title>
        <authorList>
            <person name="Zhang Y."/>
            <person name="Wang D."/>
            <person name="Peng Z."/>
        </authorList>
    </citation>
    <scope>NUCLEOTIDE SEQUENCE</scope>
    <source>
        <strain evidence="1">SWU-2019-XX</strain>
        <tissue evidence="1">Muscle</tissue>
    </source>
</reference>
<name>A0A8T0B2L3_SILME</name>
<protein>
    <submittedName>
        <fullName evidence="1">Uncharacterized protein</fullName>
    </submittedName>
</protein>
<accession>A0A8T0B2L3</accession>
<sequence length="189" mass="20675">MALISSLTSLGMNKAQKLGVFFYNKRKRLIKPERFPDQHLGKGRDWKADLSFPLFPAGRVDENQMWSTSVQNASSAPPLCSTSSFSPLPFSSESRSSTAGQVLPLPSSCLHQPEPQVLMLSVQLPREQSVKGLILRQAVEKTQGGVTPPVGTLLAEKMSQYTSLLASQGSLQTAISYLSTTTDQARRKH</sequence>
<dbReference type="Proteomes" id="UP000606274">
    <property type="component" value="Unassembled WGS sequence"/>
</dbReference>
<dbReference type="AlphaFoldDB" id="A0A8T0B2L3"/>
<keyword evidence="2" id="KW-1185">Reference proteome</keyword>
<evidence type="ECO:0000313" key="1">
    <source>
        <dbReference type="EMBL" id="KAF7700387.1"/>
    </source>
</evidence>
<organism evidence="1 2">
    <name type="scientific">Silurus meridionalis</name>
    <name type="common">Southern catfish</name>
    <name type="synonym">Silurus soldatovi meridionalis</name>
    <dbReference type="NCBI Taxonomy" id="175797"/>
    <lineage>
        <taxon>Eukaryota</taxon>
        <taxon>Metazoa</taxon>
        <taxon>Chordata</taxon>
        <taxon>Craniata</taxon>
        <taxon>Vertebrata</taxon>
        <taxon>Euteleostomi</taxon>
        <taxon>Actinopterygii</taxon>
        <taxon>Neopterygii</taxon>
        <taxon>Teleostei</taxon>
        <taxon>Ostariophysi</taxon>
        <taxon>Siluriformes</taxon>
        <taxon>Siluridae</taxon>
        <taxon>Silurus</taxon>
    </lineage>
</organism>
<dbReference type="EMBL" id="JABFDY010000012">
    <property type="protein sequence ID" value="KAF7700387.1"/>
    <property type="molecule type" value="Genomic_DNA"/>
</dbReference>
<dbReference type="Gene3D" id="1.25.40.1030">
    <property type="match status" value="1"/>
</dbReference>
<proteinExistence type="predicted"/>
<gene>
    <name evidence="1" type="ORF">HF521_003345</name>
</gene>